<dbReference type="InterPro" id="IPR002850">
    <property type="entry name" value="PIN_toxin-like"/>
</dbReference>
<proteinExistence type="predicted"/>
<name>Q5JI31_THEKO</name>
<dbReference type="PATRIC" id="fig|69014.16.peg.868"/>
<protein>
    <submittedName>
        <fullName evidence="2">Predicted nucleic acid-binding protein, containing PIN domain</fullName>
    </submittedName>
</protein>
<feature type="domain" description="PIN" evidence="1">
    <location>
        <begin position="2"/>
        <end position="108"/>
    </location>
</feature>
<dbReference type="eggNOG" id="arCOG02120">
    <property type="taxonomic scope" value="Archaea"/>
</dbReference>
<organism evidence="2 3">
    <name type="scientific">Thermococcus kodakarensis (strain ATCC BAA-918 / JCM 12380 / KOD1)</name>
    <name type="common">Pyrococcus kodakaraensis (strain KOD1)</name>
    <dbReference type="NCBI Taxonomy" id="69014"/>
    <lineage>
        <taxon>Archaea</taxon>
        <taxon>Methanobacteriati</taxon>
        <taxon>Methanobacteriota</taxon>
        <taxon>Thermococci</taxon>
        <taxon>Thermococcales</taxon>
        <taxon>Thermococcaceae</taxon>
        <taxon>Thermococcus</taxon>
    </lineage>
</organism>
<dbReference type="SUPFAM" id="SSF88723">
    <property type="entry name" value="PIN domain-like"/>
    <property type="match status" value="1"/>
</dbReference>
<evidence type="ECO:0000313" key="2">
    <source>
        <dbReference type="EMBL" id="BAD85078.1"/>
    </source>
</evidence>
<dbReference type="OrthoDB" id="98511at2157"/>
<dbReference type="NCBIfam" id="TIGR00305">
    <property type="entry name" value="putative toxin-antitoxin system toxin component, PIN family"/>
    <property type="match status" value="1"/>
</dbReference>
<keyword evidence="3" id="KW-1185">Reference proteome</keyword>
<dbReference type="GeneID" id="78447404"/>
<dbReference type="RefSeq" id="WP_011249840.1">
    <property type="nucleotide sequence ID" value="NC_006624.1"/>
</dbReference>
<dbReference type="HOGENOM" id="CLU_116617_4_0_2"/>
<reference evidence="2 3" key="1">
    <citation type="journal article" date="2005" name="Genome Res.">
        <title>Complete genome sequence of the hyperthermophilic archaeon Thermococcus kodakaraensis KOD1 and comparison with Pyrococcus genomes.</title>
        <authorList>
            <person name="Fukui T."/>
            <person name="Atomi H."/>
            <person name="Kanai T."/>
            <person name="Matsumi R."/>
            <person name="Fujiwara S."/>
            <person name="Imanaka T."/>
        </authorList>
    </citation>
    <scope>NUCLEOTIDE SEQUENCE [LARGE SCALE GENOMIC DNA]</scope>
    <source>
        <strain evidence="3">ATCC BAA-918 / JCM 12380 / KOD1</strain>
    </source>
</reference>
<dbReference type="KEGG" id="tko:TK0889"/>
<dbReference type="Proteomes" id="UP000000536">
    <property type="component" value="Chromosome"/>
</dbReference>
<dbReference type="AlphaFoldDB" id="Q5JI31"/>
<evidence type="ECO:0000313" key="3">
    <source>
        <dbReference type="Proteomes" id="UP000000536"/>
    </source>
</evidence>
<accession>Q5JI31</accession>
<dbReference type="PANTHER" id="PTHR34610">
    <property type="entry name" value="SSL7007 PROTEIN"/>
    <property type="match status" value="1"/>
</dbReference>
<dbReference type="InParanoid" id="Q5JI31"/>
<sequence>MRVLLDTNVLISAYFWHGNERRLLWECLVGLHENVISDYIEDEIRRVLTGKFGISPDKVDRYLLLLEEFSIKVQTGKIPPISRDPKDNPIIAAAVSGKVEALVTGDKDLLSLRDGEKLFCHMGFCFMVLTPSEAISCGSQK</sequence>
<dbReference type="InterPro" id="IPR002716">
    <property type="entry name" value="PIN_dom"/>
</dbReference>
<dbReference type="STRING" id="69014.TK0889"/>
<dbReference type="PANTHER" id="PTHR34610:SF3">
    <property type="entry name" value="SSL7007 PROTEIN"/>
    <property type="match status" value="1"/>
</dbReference>
<dbReference type="EMBL" id="AP006878">
    <property type="protein sequence ID" value="BAD85078.1"/>
    <property type="molecule type" value="Genomic_DNA"/>
</dbReference>
<dbReference type="Pfam" id="PF13470">
    <property type="entry name" value="PIN_3"/>
    <property type="match status" value="1"/>
</dbReference>
<dbReference type="InterPro" id="IPR029060">
    <property type="entry name" value="PIN-like_dom_sf"/>
</dbReference>
<dbReference type="PhylomeDB" id="Q5JI31"/>
<dbReference type="EnsemblBacteria" id="BAD85078">
    <property type="protein sequence ID" value="BAD85078"/>
    <property type="gene ID" value="TK0889"/>
</dbReference>
<gene>
    <name evidence="2" type="ordered locus">TK0889</name>
</gene>
<evidence type="ECO:0000259" key="1">
    <source>
        <dbReference type="Pfam" id="PF13470"/>
    </source>
</evidence>